<dbReference type="EMBL" id="JAJNDC010000001">
    <property type="protein sequence ID" value="MCW9711996.1"/>
    <property type="molecule type" value="Genomic_DNA"/>
</dbReference>
<organism evidence="2 3">
    <name type="scientific">Fodinibius salicampi</name>
    <dbReference type="NCBI Taxonomy" id="1920655"/>
    <lineage>
        <taxon>Bacteria</taxon>
        <taxon>Pseudomonadati</taxon>
        <taxon>Balneolota</taxon>
        <taxon>Balneolia</taxon>
        <taxon>Balneolales</taxon>
        <taxon>Balneolaceae</taxon>
        <taxon>Fodinibius</taxon>
    </lineage>
</organism>
<gene>
    <name evidence="2" type="ORF">LQ318_03680</name>
</gene>
<proteinExistence type="predicted"/>
<feature type="region of interest" description="Disordered" evidence="1">
    <location>
        <begin position="269"/>
        <end position="308"/>
    </location>
</feature>
<sequence length="308" mass="33027">MKNSKLLFLSLFVCSMCLWLWPLEKVHAQNTDLSVLVERAEAAGMEQVTLSELQNRAQSQGISNEQLGQILKSALSLSEQNLPGQLAIEKALEGLSKGVPGERLIPAVNRIGQGMRQAAEVVDPWMGRNEVQGLLKQSGQSMSENGFRNEMIKATSKSFVQNVPSDNVQSIFHEIGSEEIISRSTPGDLITAVSILPDLPTTANQPKVSASFIVRALKGGFDADKLQQLPSAMKMGQQRSQLPAASIIEGVAQQMDNGTPAKQVLQNLFNGNIGGGPPGNIPKGLENRPDRGNNNRGNGNPGGNNGNN</sequence>
<evidence type="ECO:0000313" key="2">
    <source>
        <dbReference type="EMBL" id="MCW9711996.1"/>
    </source>
</evidence>
<feature type="compositionally biased region" description="Gly residues" evidence="1">
    <location>
        <begin position="299"/>
        <end position="308"/>
    </location>
</feature>
<dbReference type="RefSeq" id="WP_265787625.1">
    <property type="nucleotide sequence ID" value="NZ_BAABRS010000001.1"/>
</dbReference>
<keyword evidence="3" id="KW-1185">Reference proteome</keyword>
<evidence type="ECO:0000256" key="1">
    <source>
        <dbReference type="SAM" id="MobiDB-lite"/>
    </source>
</evidence>
<evidence type="ECO:0000313" key="3">
    <source>
        <dbReference type="Proteomes" id="UP001207337"/>
    </source>
</evidence>
<protein>
    <recommendedName>
        <fullName evidence="4">DUF937 domain-containing protein</fullName>
    </recommendedName>
</protein>
<accession>A0ABT3PVY7</accession>
<dbReference type="Proteomes" id="UP001207337">
    <property type="component" value="Unassembled WGS sequence"/>
</dbReference>
<evidence type="ECO:0008006" key="4">
    <source>
        <dbReference type="Google" id="ProtNLM"/>
    </source>
</evidence>
<comment type="caution">
    <text evidence="2">The sequence shown here is derived from an EMBL/GenBank/DDBJ whole genome shotgun (WGS) entry which is preliminary data.</text>
</comment>
<reference evidence="2 3" key="1">
    <citation type="submission" date="2021-11" db="EMBL/GenBank/DDBJ databases">
        <title>Aliifidinibius sp. nov., a new bacterium isolated from saline soil.</title>
        <authorList>
            <person name="Galisteo C."/>
            <person name="De La Haba R."/>
            <person name="Sanchez-Porro C."/>
            <person name="Ventosa A."/>
        </authorList>
    </citation>
    <scope>NUCLEOTIDE SEQUENCE [LARGE SCALE GENOMIC DNA]</scope>
    <source>
        <strain evidence="2 3">KACC 190600</strain>
    </source>
</reference>
<name>A0ABT3PVY7_9BACT</name>